<dbReference type="InterPro" id="IPR005149">
    <property type="entry name" value="Tscrpt_reg_PadR_N"/>
</dbReference>
<dbReference type="AlphaFoldDB" id="Q0W2S6"/>
<gene>
    <name evidence="2" type="ORF">RCIX2196</name>
</gene>
<feature type="domain" description="Transcription regulator PadR N-terminal" evidence="1">
    <location>
        <begin position="21"/>
        <end position="95"/>
    </location>
</feature>
<dbReference type="KEGG" id="rci:RCIX2196"/>
<dbReference type="PANTHER" id="PTHR33169:SF14">
    <property type="entry name" value="TRANSCRIPTIONAL REGULATOR RV3488"/>
    <property type="match status" value="1"/>
</dbReference>
<accession>Q0W2S6</accession>
<dbReference type="PATRIC" id="fig|351160.9.peg.967"/>
<dbReference type="STRING" id="351160.RCIX2196"/>
<dbReference type="PANTHER" id="PTHR33169">
    <property type="entry name" value="PADR-FAMILY TRANSCRIPTIONAL REGULATOR"/>
    <property type="match status" value="1"/>
</dbReference>
<dbReference type="OrthoDB" id="145724at2157"/>
<dbReference type="Proteomes" id="UP000000663">
    <property type="component" value="Chromosome"/>
</dbReference>
<evidence type="ECO:0000313" key="2">
    <source>
        <dbReference type="EMBL" id="CAJ37317.1"/>
    </source>
</evidence>
<proteinExistence type="predicted"/>
<dbReference type="GeneID" id="5143631"/>
<dbReference type="eggNOG" id="arCOG00001">
    <property type="taxonomic scope" value="Archaea"/>
</dbReference>
<dbReference type="SUPFAM" id="SSF46785">
    <property type="entry name" value="Winged helix' DNA-binding domain"/>
    <property type="match status" value="1"/>
</dbReference>
<dbReference type="InterPro" id="IPR052509">
    <property type="entry name" value="Metal_resp_DNA-bind_regulator"/>
</dbReference>
<dbReference type="InterPro" id="IPR036390">
    <property type="entry name" value="WH_DNA-bd_sf"/>
</dbReference>
<dbReference type="Pfam" id="PF03551">
    <property type="entry name" value="PadR"/>
    <property type="match status" value="1"/>
</dbReference>
<dbReference type="EMBL" id="AM114193">
    <property type="protein sequence ID" value="CAJ37317.1"/>
    <property type="molecule type" value="Genomic_DNA"/>
</dbReference>
<evidence type="ECO:0000313" key="3">
    <source>
        <dbReference type="Proteomes" id="UP000000663"/>
    </source>
</evidence>
<keyword evidence="3" id="KW-1185">Reference proteome</keyword>
<reference evidence="2 3" key="1">
    <citation type="journal article" date="2006" name="Science">
        <title>Genome of rice cluster I archaea -- the key methane producers in the rice rhizosphere.</title>
        <authorList>
            <person name="Erkel C."/>
            <person name="Kube M."/>
            <person name="Reinhardt R."/>
            <person name="Liesack W."/>
        </authorList>
    </citation>
    <scope>NUCLEOTIDE SEQUENCE [LARGE SCALE GENOMIC DNA]</scope>
    <source>
        <strain evidence="3">DSM 22066 / NBRC 105507 / MRE50</strain>
    </source>
</reference>
<dbReference type="Gene3D" id="1.10.10.10">
    <property type="entry name" value="Winged helix-like DNA-binding domain superfamily/Winged helix DNA-binding domain"/>
    <property type="match status" value="1"/>
</dbReference>
<dbReference type="RefSeq" id="WP_012035264.1">
    <property type="nucleotide sequence ID" value="NC_009464.1"/>
</dbReference>
<evidence type="ECO:0000259" key="1">
    <source>
        <dbReference type="Pfam" id="PF03551"/>
    </source>
</evidence>
<sequence length="116" mass="13833">MQTDLDKWLKELRKGSSKLAMLSLLSKRDMYGYEITRELNSITEGVISLKESNAYPILHTMETEGLINSYWKETEAGMPPRKYYRITDQGREFFDEMRREWQKHNEAMGKVWKYQG</sequence>
<protein>
    <submittedName>
        <fullName evidence="2">Transcription regulator (PadR family)</fullName>
    </submittedName>
</protein>
<dbReference type="InterPro" id="IPR036388">
    <property type="entry name" value="WH-like_DNA-bd_sf"/>
</dbReference>
<organism evidence="2 3">
    <name type="scientific">Methanocella arvoryzae (strain DSM 22066 / NBRC 105507 / MRE50)</name>
    <dbReference type="NCBI Taxonomy" id="351160"/>
    <lineage>
        <taxon>Archaea</taxon>
        <taxon>Methanobacteriati</taxon>
        <taxon>Methanobacteriota</taxon>
        <taxon>Stenosarchaea group</taxon>
        <taxon>Methanomicrobia</taxon>
        <taxon>Methanocellales</taxon>
        <taxon>Methanocellaceae</taxon>
        <taxon>Methanocella</taxon>
    </lineage>
</organism>
<name>Q0W2S6_METAR</name>